<feature type="region of interest" description="Disordered" evidence="9">
    <location>
        <begin position="427"/>
        <end position="448"/>
    </location>
</feature>
<dbReference type="Pfam" id="PF12719">
    <property type="entry name" value="Cnd3"/>
    <property type="match status" value="1"/>
</dbReference>
<keyword evidence="7" id="KW-0131">Cell cycle</keyword>
<feature type="compositionally biased region" description="Low complexity" evidence="9">
    <location>
        <begin position="1025"/>
        <end position="1035"/>
    </location>
</feature>
<proteinExistence type="inferred from homology"/>
<gene>
    <name evidence="11" type="ORF">EVG20_g5314</name>
</gene>
<evidence type="ECO:0000256" key="7">
    <source>
        <dbReference type="ARBA" id="ARBA00023306"/>
    </source>
</evidence>
<dbReference type="InterPro" id="IPR027165">
    <property type="entry name" value="CND3"/>
</dbReference>
<evidence type="ECO:0000256" key="6">
    <source>
        <dbReference type="ARBA" id="ARBA00023067"/>
    </source>
</evidence>
<name>A0A4Y9YVS8_9AGAM</name>
<evidence type="ECO:0000256" key="1">
    <source>
        <dbReference type="ARBA" id="ARBA00004286"/>
    </source>
</evidence>
<feature type="compositionally biased region" description="Basic and acidic residues" evidence="9">
    <location>
        <begin position="579"/>
        <end position="590"/>
    </location>
</feature>
<feature type="region of interest" description="Disordered" evidence="9">
    <location>
        <begin position="950"/>
        <end position="1132"/>
    </location>
</feature>
<evidence type="ECO:0000259" key="10">
    <source>
        <dbReference type="Pfam" id="PF12719"/>
    </source>
</evidence>
<keyword evidence="3" id="KW-0158">Chromosome</keyword>
<feature type="compositionally biased region" description="Acidic residues" evidence="9">
    <location>
        <begin position="1009"/>
        <end position="1020"/>
    </location>
</feature>
<feature type="domain" description="Nuclear condensin complex subunit 3 C-terminal" evidence="10">
    <location>
        <begin position="601"/>
        <end position="877"/>
    </location>
</feature>
<feature type="compositionally biased region" description="Acidic residues" evidence="9">
    <location>
        <begin position="1115"/>
        <end position="1132"/>
    </location>
</feature>
<evidence type="ECO:0000256" key="8">
    <source>
        <dbReference type="PROSITE-ProRule" id="PRU00103"/>
    </source>
</evidence>
<feature type="region of interest" description="Disordered" evidence="9">
    <location>
        <begin position="556"/>
        <end position="590"/>
    </location>
</feature>
<keyword evidence="5" id="KW-0498">Mitosis</keyword>
<evidence type="ECO:0000313" key="11">
    <source>
        <dbReference type="EMBL" id="TFY65773.1"/>
    </source>
</evidence>
<evidence type="ECO:0000256" key="5">
    <source>
        <dbReference type="ARBA" id="ARBA00022776"/>
    </source>
</evidence>
<dbReference type="GO" id="GO:0007076">
    <property type="term" value="P:mitotic chromosome condensation"/>
    <property type="evidence" value="ECO:0007669"/>
    <property type="project" value="InterPro"/>
</dbReference>
<evidence type="ECO:0000313" key="12">
    <source>
        <dbReference type="Proteomes" id="UP000298327"/>
    </source>
</evidence>
<dbReference type="PROSITE" id="PS50077">
    <property type="entry name" value="HEAT_REPEAT"/>
    <property type="match status" value="1"/>
</dbReference>
<reference evidence="11 12" key="1">
    <citation type="submission" date="2019-02" db="EMBL/GenBank/DDBJ databases">
        <title>Genome sequencing of the rare red list fungi Dentipellis fragilis.</title>
        <authorList>
            <person name="Buettner E."/>
            <person name="Kellner H."/>
        </authorList>
    </citation>
    <scope>NUCLEOTIDE SEQUENCE [LARGE SCALE GENOMIC DNA]</scope>
    <source>
        <strain evidence="11 12">DSM 105465</strain>
    </source>
</reference>
<dbReference type="Proteomes" id="UP000298327">
    <property type="component" value="Unassembled WGS sequence"/>
</dbReference>
<dbReference type="STRING" id="205917.A0A4Y9YVS8"/>
<keyword evidence="6" id="KW-0226">DNA condensation</keyword>
<evidence type="ECO:0000256" key="3">
    <source>
        <dbReference type="ARBA" id="ARBA00022454"/>
    </source>
</evidence>
<protein>
    <recommendedName>
        <fullName evidence="10">Nuclear condensin complex subunit 3 C-terminal domain-containing protein</fullName>
    </recommendedName>
</protein>
<dbReference type="InterPro" id="IPR011989">
    <property type="entry name" value="ARM-like"/>
</dbReference>
<feature type="compositionally biased region" description="Basic and acidic residues" evidence="9">
    <location>
        <begin position="1091"/>
        <end position="1100"/>
    </location>
</feature>
<comment type="subcellular location">
    <subcellularLocation>
        <location evidence="1">Chromosome</location>
    </subcellularLocation>
</comment>
<dbReference type="GO" id="GO:0051301">
    <property type="term" value="P:cell division"/>
    <property type="evidence" value="ECO:0007669"/>
    <property type="project" value="UniProtKB-KW"/>
</dbReference>
<dbReference type="GO" id="GO:0000796">
    <property type="term" value="C:condensin complex"/>
    <property type="evidence" value="ECO:0007669"/>
    <property type="project" value="InterPro"/>
</dbReference>
<dbReference type="PANTHER" id="PTHR14418">
    <property type="entry name" value="CONDENSIN COMPLEX SUBUNIT 3-RELATED"/>
    <property type="match status" value="1"/>
</dbReference>
<dbReference type="EMBL" id="SEOQ01000309">
    <property type="protein sequence ID" value="TFY65773.1"/>
    <property type="molecule type" value="Genomic_DNA"/>
</dbReference>
<dbReference type="SUPFAM" id="SSF48371">
    <property type="entry name" value="ARM repeat"/>
    <property type="match status" value="1"/>
</dbReference>
<comment type="similarity">
    <text evidence="2">Belongs to the CND3 (condensin subunit 3) family.</text>
</comment>
<dbReference type="PANTHER" id="PTHR14418:SF5">
    <property type="entry name" value="CONDENSIN COMPLEX SUBUNIT 3"/>
    <property type="match status" value="1"/>
</dbReference>
<accession>A0A4Y9YVS8</accession>
<evidence type="ECO:0000256" key="9">
    <source>
        <dbReference type="SAM" id="MobiDB-lite"/>
    </source>
</evidence>
<dbReference type="GO" id="GO:0000793">
    <property type="term" value="C:condensed chromosome"/>
    <property type="evidence" value="ECO:0007669"/>
    <property type="project" value="TreeGrafter"/>
</dbReference>
<feature type="compositionally biased region" description="Low complexity" evidence="9">
    <location>
        <begin position="973"/>
        <end position="982"/>
    </location>
</feature>
<feature type="repeat" description="HEAT" evidence="8">
    <location>
        <begin position="170"/>
        <end position="207"/>
    </location>
</feature>
<dbReference type="Pfam" id="PF13646">
    <property type="entry name" value="HEAT_2"/>
    <property type="match status" value="1"/>
</dbReference>
<comment type="caution">
    <text evidence="11">The sequence shown here is derived from an EMBL/GenBank/DDBJ whole genome shotgun (WGS) entry which is preliminary data.</text>
</comment>
<dbReference type="InterPro" id="IPR016024">
    <property type="entry name" value="ARM-type_fold"/>
</dbReference>
<feature type="compositionally biased region" description="Acidic residues" evidence="9">
    <location>
        <begin position="950"/>
        <end position="960"/>
    </location>
</feature>
<evidence type="ECO:0000256" key="2">
    <source>
        <dbReference type="ARBA" id="ARBA00006533"/>
    </source>
</evidence>
<feature type="compositionally biased region" description="Basic residues" evidence="9">
    <location>
        <begin position="993"/>
        <end position="1006"/>
    </location>
</feature>
<dbReference type="OrthoDB" id="27187at2759"/>
<dbReference type="AlphaFoldDB" id="A0A4Y9YVS8"/>
<organism evidence="11 12">
    <name type="scientific">Dentipellis fragilis</name>
    <dbReference type="NCBI Taxonomy" id="205917"/>
    <lineage>
        <taxon>Eukaryota</taxon>
        <taxon>Fungi</taxon>
        <taxon>Dikarya</taxon>
        <taxon>Basidiomycota</taxon>
        <taxon>Agaricomycotina</taxon>
        <taxon>Agaricomycetes</taxon>
        <taxon>Russulales</taxon>
        <taxon>Hericiaceae</taxon>
        <taxon>Dentipellis</taxon>
    </lineage>
</organism>
<feature type="compositionally biased region" description="Basic residues" evidence="9">
    <location>
        <begin position="1077"/>
        <end position="1090"/>
    </location>
</feature>
<evidence type="ECO:0000256" key="4">
    <source>
        <dbReference type="ARBA" id="ARBA00022618"/>
    </source>
</evidence>
<sequence>MPARTTVPPMEVMAAAIPKAFDQAQSSMATHQKNFIALHKVHAEVATITEEVHGGMKLVGERAFEDGFIEMINRVLVIKKGTTVADRIVKFVGGYIKFLNAKVAEERAKQEEDEDEQEETTASRFTARLLKHFLKGFEAKDKNVRYRVVHFAAEMMSHLGEVEEATYELLRAALMERVRDKEPTVRVQAVIALSKLCGTENPDDIEEGEPTALEVLEDILAYDPTADVRRAVLLNMPVSPTTLTALLARTRDIDTTVRKLAYSVLENNITAPGTEDTVGITHPRALTIAQRELIVRNGLGDREPAVRAAAGKLVSAWVDAISAHKGSMLEDLIAFLQTFDLAESQLAEDALLSVFVTRPEYFDGLEFEDSFWTELTPERAFLVRVLVDYCVTNKDNTRLENVLPVVTALAFRIQTAYNDLEEQLEADEQDRMLRGEDEEDQDVSKEEERMGREFVISEMLKLAVNLDYADEIGRRKMFQLVRVIVAQDSLPENLVARCLDVLRVLSPNERELIRIIVEVVHELRDPAETEEEVGLSISSFYNDLLMELLQREDMENPADDGETTFGETPRPNRIARPPPEPKRPEDMSPEEQARADLIDVRCLDLCIGMLERVNGTFEENSTLEGILGELVVPAVKRKEVVLREKGLVTLGLCCLIARRMALNSFQLFLSQVQSAPENLKVRVLQVVFDVLMVHDTDFLAKGSPQGDRVVEFLLNVLSNEDSDRVQALIAMGFAKLMLSGMVTDERVLTSLVLVYLSPDTVDNQELRQCLSYFFPVYCYSSPGNQRRMQNIFLPIFDQLSAVYKELEDDHDMVSPAQVSGMFVDWTDPQKLIELPGLVADPDVHIDMAAAIVKAMFSQKMEKDDKKVLCQVLTKLYIPPEIDDDKIRRLKLLMQTLLARRPIRDTAANNAFAKFDKSISQKFEKQLEAFNEDEFRELESLKDLFEFLDDIMPEDDEEEDEAPKKRGRKRRSDSVVTSTTSSTAGDDAPPVTPSRKKGKRQAKKRRLSQSDEEDEEDDDDDVVRGSPPTSAAPTRTMPRRAATKAVDMTPIVISSDDEDDDDEEEEDDEEATPVPAARRGKPSGRGRVQSKSKKEEARLDQDIDDLLEGPSHDSIMDSDPEEDEEVDEMLDDL</sequence>
<keyword evidence="4" id="KW-0132">Cell division</keyword>
<dbReference type="InterPro" id="IPR021133">
    <property type="entry name" value="HEAT_type_2"/>
</dbReference>
<dbReference type="Gene3D" id="1.25.10.10">
    <property type="entry name" value="Leucine-rich Repeat Variant"/>
    <property type="match status" value="1"/>
</dbReference>
<keyword evidence="12" id="KW-1185">Reference proteome</keyword>
<feature type="compositionally biased region" description="Acidic residues" evidence="9">
    <location>
        <begin position="1054"/>
        <end position="1070"/>
    </location>
</feature>
<dbReference type="InterPro" id="IPR025977">
    <property type="entry name" value="Cnd3_C"/>
</dbReference>